<dbReference type="OrthoDB" id="9791837at2"/>
<feature type="domain" description="Methyltransferase type 11" evidence="1">
    <location>
        <begin position="47"/>
        <end position="141"/>
    </location>
</feature>
<evidence type="ECO:0000259" key="1">
    <source>
        <dbReference type="Pfam" id="PF08241"/>
    </source>
</evidence>
<dbReference type="RefSeq" id="WP_072866122.1">
    <property type="nucleotide sequence ID" value="NZ_FQUI01000084.1"/>
</dbReference>
<gene>
    <name evidence="2" type="ORF">SAMN02745164_02284</name>
</gene>
<evidence type="ECO:0000313" key="2">
    <source>
        <dbReference type="EMBL" id="SHF35327.1"/>
    </source>
</evidence>
<dbReference type="PANTHER" id="PTHR43861">
    <property type="entry name" value="TRANS-ACONITATE 2-METHYLTRANSFERASE-RELATED"/>
    <property type="match status" value="1"/>
</dbReference>
<dbReference type="SUPFAM" id="SSF53335">
    <property type="entry name" value="S-adenosyl-L-methionine-dependent methyltransferases"/>
    <property type="match status" value="1"/>
</dbReference>
<dbReference type="GO" id="GO:0008757">
    <property type="term" value="F:S-adenosylmethionine-dependent methyltransferase activity"/>
    <property type="evidence" value="ECO:0007669"/>
    <property type="project" value="InterPro"/>
</dbReference>
<dbReference type="PANTHER" id="PTHR43861:SF1">
    <property type="entry name" value="TRANS-ACONITATE 2-METHYLTRANSFERASE"/>
    <property type="match status" value="1"/>
</dbReference>
<dbReference type="EMBL" id="FQUI01000084">
    <property type="protein sequence ID" value="SHF35327.1"/>
    <property type="molecule type" value="Genomic_DNA"/>
</dbReference>
<protein>
    <submittedName>
        <fullName evidence="2">Ubiquinone/menaquinone biosynthesis C-methylase UbiE</fullName>
    </submittedName>
</protein>
<dbReference type="CDD" id="cd02440">
    <property type="entry name" value="AdoMet_MTases"/>
    <property type="match status" value="1"/>
</dbReference>
<reference evidence="2" key="1">
    <citation type="submission" date="2016-11" db="EMBL/GenBank/DDBJ databases">
        <authorList>
            <person name="Varghese N."/>
            <person name="Submissions S."/>
        </authorList>
    </citation>
    <scope>NUCLEOTIDE SEQUENCE [LARGE SCALE GENOMIC DNA]</scope>
    <source>
        <strain evidence="2">DSM 16785</strain>
    </source>
</reference>
<keyword evidence="3" id="KW-1185">Reference proteome</keyword>
<keyword evidence="2" id="KW-0830">Ubiquinone</keyword>
<name>A0A1M5AZ13_MARH1</name>
<dbReference type="InterPro" id="IPR029063">
    <property type="entry name" value="SAM-dependent_MTases_sf"/>
</dbReference>
<accession>A0A1M5AZ13</accession>
<dbReference type="GO" id="GO:0032259">
    <property type="term" value="P:methylation"/>
    <property type="evidence" value="ECO:0007669"/>
    <property type="project" value="UniProtKB-KW"/>
</dbReference>
<organism evidence="2 3">
    <name type="scientific">Marinitoga hydrogenitolerans (strain DSM 16785 / JCM 12826 / AT1271)</name>
    <dbReference type="NCBI Taxonomy" id="1122195"/>
    <lineage>
        <taxon>Bacteria</taxon>
        <taxon>Thermotogati</taxon>
        <taxon>Thermotogota</taxon>
        <taxon>Thermotogae</taxon>
        <taxon>Petrotogales</taxon>
        <taxon>Petrotogaceae</taxon>
        <taxon>Marinitoga</taxon>
    </lineage>
</organism>
<dbReference type="STRING" id="1122195.SAMN02745164_02284"/>
<evidence type="ECO:0000313" key="3">
    <source>
        <dbReference type="Proteomes" id="UP000184334"/>
    </source>
</evidence>
<comment type="caution">
    <text evidence="2">The sequence shown here is derived from an EMBL/GenBank/DDBJ whole genome shotgun (WGS) entry which is preliminary data.</text>
</comment>
<dbReference type="InterPro" id="IPR013216">
    <property type="entry name" value="Methyltransf_11"/>
</dbReference>
<dbReference type="Proteomes" id="UP000184334">
    <property type="component" value="Unassembled WGS sequence"/>
</dbReference>
<sequence length="235" mass="27536">MDDKLKKSYDKLSKHYENDVDTKSFNAYYERPAMLKTIGNVQNLKVLDAGCGAGFYIKWLLKNNVKEVTGIDFSDNMVESAKRRVGNKAKILNVNLNKKLPFGDKYFDMIISSLTLHYVKDLNFTLSEFSRILKANGKLIFSINHPMMTYLYFSLDNYFEEILLEDRINKVPVYFYHRSFNDIFSALNKNSFLIENIIEPKPTIEFKKQDKKNYIKLNKKPHFLIIKAIKLNVTK</sequence>
<proteinExistence type="predicted"/>
<dbReference type="AlphaFoldDB" id="A0A1M5AZ13"/>
<dbReference type="Pfam" id="PF08241">
    <property type="entry name" value="Methyltransf_11"/>
    <property type="match status" value="1"/>
</dbReference>
<dbReference type="Gene3D" id="3.40.50.150">
    <property type="entry name" value="Vaccinia Virus protein VP39"/>
    <property type="match status" value="1"/>
</dbReference>